<evidence type="ECO:0000256" key="4">
    <source>
        <dbReference type="ARBA" id="ARBA00046271"/>
    </source>
</evidence>
<evidence type="ECO:0000313" key="6">
    <source>
        <dbReference type="EMBL" id="TQB69804.1"/>
    </source>
</evidence>
<evidence type="ECO:0000313" key="7">
    <source>
        <dbReference type="Proteomes" id="UP000319663"/>
    </source>
</evidence>
<gene>
    <name evidence="6" type="ORF">MPDQ_001341</name>
</gene>
<keyword evidence="3" id="KW-0576">Peroxisome</keyword>
<comment type="subcellular location">
    <subcellularLocation>
        <location evidence="4">Peroxisome membrane</location>
    </subcellularLocation>
</comment>
<dbReference type="STRING" id="5098.A0A507QRW8"/>
<dbReference type="GO" id="GO:0016559">
    <property type="term" value="P:peroxisome fission"/>
    <property type="evidence" value="ECO:0007669"/>
    <property type="project" value="InterPro"/>
</dbReference>
<keyword evidence="2" id="KW-0472">Membrane</keyword>
<evidence type="ECO:0000256" key="5">
    <source>
        <dbReference type="SAM" id="MobiDB-lite"/>
    </source>
</evidence>
<dbReference type="GO" id="GO:0005778">
    <property type="term" value="C:peroxisomal membrane"/>
    <property type="evidence" value="ECO:0007669"/>
    <property type="project" value="UniProtKB-SubCell"/>
</dbReference>
<dbReference type="Proteomes" id="UP000319663">
    <property type="component" value="Unassembled WGS sequence"/>
</dbReference>
<dbReference type="EMBL" id="VIFY01000135">
    <property type="protein sequence ID" value="TQB69804.1"/>
    <property type="molecule type" value="Genomic_DNA"/>
</dbReference>
<dbReference type="AlphaFoldDB" id="A0A507QRW8"/>
<proteinExistence type="predicted"/>
<dbReference type="InterPro" id="IPR008733">
    <property type="entry name" value="PEX11"/>
</dbReference>
<keyword evidence="7" id="KW-1185">Reference proteome</keyword>
<feature type="region of interest" description="Disordered" evidence="5">
    <location>
        <begin position="1"/>
        <end position="31"/>
    </location>
</feature>
<reference evidence="6 7" key="1">
    <citation type="submission" date="2019-06" db="EMBL/GenBank/DDBJ databases">
        <title>Wine fermentation using esterase from Monascus purpureus.</title>
        <authorList>
            <person name="Geng C."/>
            <person name="Zhang Y."/>
        </authorList>
    </citation>
    <scope>NUCLEOTIDE SEQUENCE [LARGE SCALE GENOMIC DNA]</scope>
    <source>
        <strain evidence="6">HQ1</strain>
    </source>
</reference>
<dbReference type="OrthoDB" id="10005898at2759"/>
<comment type="caution">
    <text evidence="6">The sequence shown here is derived from an EMBL/GenBank/DDBJ whole genome shotgun (WGS) entry which is preliminary data.</text>
</comment>
<evidence type="ECO:0000256" key="3">
    <source>
        <dbReference type="ARBA" id="ARBA00023140"/>
    </source>
</evidence>
<keyword evidence="1" id="KW-0962">Peroxisome biogenesis</keyword>
<dbReference type="Pfam" id="PF05648">
    <property type="entry name" value="PEX11"/>
    <property type="match status" value="1"/>
</dbReference>
<name>A0A507QRW8_MONPU</name>
<organism evidence="6 7">
    <name type="scientific">Monascus purpureus</name>
    <name type="common">Red mold</name>
    <name type="synonym">Monascus anka</name>
    <dbReference type="NCBI Taxonomy" id="5098"/>
    <lineage>
        <taxon>Eukaryota</taxon>
        <taxon>Fungi</taxon>
        <taxon>Dikarya</taxon>
        <taxon>Ascomycota</taxon>
        <taxon>Pezizomycotina</taxon>
        <taxon>Eurotiomycetes</taxon>
        <taxon>Eurotiomycetidae</taxon>
        <taxon>Eurotiales</taxon>
        <taxon>Aspergillaceae</taxon>
        <taxon>Monascus</taxon>
    </lineage>
</organism>
<accession>A0A507QRW8</accession>
<dbReference type="PANTHER" id="PTHR12652">
    <property type="entry name" value="PEROXISOMAL BIOGENESIS FACTOR 11"/>
    <property type="match status" value="1"/>
</dbReference>
<evidence type="ECO:0000256" key="1">
    <source>
        <dbReference type="ARBA" id="ARBA00022593"/>
    </source>
</evidence>
<sequence>MADSDRPAEERSAAASISPAKKSPEITSSRSRRPIPLRQLLAILAASDTTIYRLNKLLSTSSGQETALATIEYVAQILHHFLTSTPWTAIRARLEQLNLSRAFSNRSGADATSTSTSTAKPRLLALSSLISETRYNIRLFGLIPLWMWGSNTIKSPPSDRLVRSLTLLQVVVNMLYQALENVAYLASKGIVSKRFVDRYGGIDKWYLWSTRMWFGHIILQFVKLWRQHVLRKEKEEEKGTDAQVDKEAADNARRREIRAWKKSLVSNVLWAPLCLHWSLEKGLGIPGSVTSSVSFLAGAWDLCDSWNVTALS</sequence>
<protein>
    <recommendedName>
        <fullName evidence="8">Peroxin 11C</fullName>
    </recommendedName>
</protein>
<feature type="compositionally biased region" description="Basic and acidic residues" evidence="5">
    <location>
        <begin position="1"/>
        <end position="12"/>
    </location>
</feature>
<evidence type="ECO:0000256" key="2">
    <source>
        <dbReference type="ARBA" id="ARBA00023136"/>
    </source>
</evidence>
<dbReference type="PANTHER" id="PTHR12652:SF25">
    <property type="entry name" value="MICROBODY (PEROXISOME) PROLIFERATION PROTEIN PEROXIN 11C (EUROFUNG)"/>
    <property type="match status" value="1"/>
</dbReference>
<evidence type="ECO:0008006" key="8">
    <source>
        <dbReference type="Google" id="ProtNLM"/>
    </source>
</evidence>